<proteinExistence type="predicted"/>
<dbReference type="eggNOG" id="arCOG06357">
    <property type="taxonomic scope" value="Archaea"/>
</dbReference>
<feature type="transmembrane region" description="Helical" evidence="1">
    <location>
        <begin position="141"/>
        <end position="158"/>
    </location>
</feature>
<dbReference type="Proteomes" id="UP000003751">
    <property type="component" value="Unassembled WGS sequence"/>
</dbReference>
<name>E7QX69_HALPU</name>
<dbReference type="EMBL" id="AEMG01000019">
    <property type="protein sequence ID" value="EFW90872.1"/>
    <property type="molecule type" value="Genomic_DNA"/>
</dbReference>
<keyword evidence="1" id="KW-0812">Transmembrane</keyword>
<keyword evidence="1" id="KW-1133">Transmembrane helix</keyword>
<organism evidence="2 3">
    <name type="scientific">Haladaptatus paucihalophilus DX253</name>
    <dbReference type="NCBI Taxonomy" id="797209"/>
    <lineage>
        <taxon>Archaea</taxon>
        <taxon>Methanobacteriati</taxon>
        <taxon>Methanobacteriota</taxon>
        <taxon>Stenosarchaea group</taxon>
        <taxon>Halobacteria</taxon>
        <taxon>Halobacteriales</taxon>
        <taxon>Haladaptataceae</taxon>
        <taxon>Haladaptatus</taxon>
    </lineage>
</organism>
<feature type="transmembrane region" description="Helical" evidence="1">
    <location>
        <begin position="21"/>
        <end position="42"/>
    </location>
</feature>
<gene>
    <name evidence="2" type="ORF">ZOD2009_17038</name>
</gene>
<accession>E7QX69</accession>
<feature type="transmembrane region" description="Helical" evidence="1">
    <location>
        <begin position="95"/>
        <end position="121"/>
    </location>
</feature>
<evidence type="ECO:0008006" key="4">
    <source>
        <dbReference type="Google" id="ProtNLM"/>
    </source>
</evidence>
<feature type="transmembrane region" description="Helical" evidence="1">
    <location>
        <begin position="62"/>
        <end position="83"/>
    </location>
</feature>
<dbReference type="AlphaFoldDB" id="E7QX69"/>
<comment type="caution">
    <text evidence="2">The sequence shown here is derived from an EMBL/GenBank/DDBJ whole genome shotgun (WGS) entry which is preliminary data.</text>
</comment>
<dbReference type="PATRIC" id="fig|797209.4.peg.3333"/>
<dbReference type="OrthoDB" id="204680at2157"/>
<reference evidence="2 3" key="1">
    <citation type="journal article" date="2014" name="ISME J.">
        <title>Trehalose/2-sulfotrehalose biosynthesis and glycine-betaine uptake are widely spread mechanisms for osmoadaptation in the Halobacteriales.</title>
        <authorList>
            <person name="Youssef N.H."/>
            <person name="Savage-Ashlock K.N."/>
            <person name="McCully A.L."/>
            <person name="Luedtke B."/>
            <person name="Shaw E.I."/>
            <person name="Hoff W.D."/>
            <person name="Elshahed M.S."/>
        </authorList>
    </citation>
    <scope>NUCLEOTIDE SEQUENCE [LARGE SCALE GENOMIC DNA]</scope>
    <source>
        <strain evidence="2 3">DX253</strain>
    </source>
</reference>
<keyword evidence="1" id="KW-0472">Membrane</keyword>
<evidence type="ECO:0000313" key="3">
    <source>
        <dbReference type="Proteomes" id="UP000003751"/>
    </source>
</evidence>
<protein>
    <recommendedName>
        <fullName evidence="4">Histidine kinase</fullName>
    </recommendedName>
</protein>
<sequence length="161" mass="16656">MMATETATERTAETAANTDGAWQAGVGSGLVAGAVMGVMLTVQMRPVIEHAIPALWGLDGGFAGWVIHMVNAAIFGVVFAAIATTPRFRTLTDSVGTSALVGVGYGVLLWVVAAVLVMPVWLQAVGFPMAPPVPNVNPTSLMGHAVFGLVLGALYPVVRNR</sequence>
<evidence type="ECO:0000313" key="2">
    <source>
        <dbReference type="EMBL" id="EFW90872.1"/>
    </source>
</evidence>
<evidence type="ECO:0000256" key="1">
    <source>
        <dbReference type="SAM" id="Phobius"/>
    </source>
</evidence>